<keyword evidence="1" id="KW-0808">Transferase</keyword>
<dbReference type="SUPFAM" id="SSF56112">
    <property type="entry name" value="Protein kinase-like (PK-like)"/>
    <property type="match status" value="1"/>
</dbReference>
<dbReference type="PANTHER" id="PTHR44329:SF288">
    <property type="entry name" value="MITOGEN-ACTIVATED PROTEIN KINASE KINASE KINASE 20"/>
    <property type="match status" value="1"/>
</dbReference>
<dbReference type="EMBL" id="JACAZH010000011">
    <property type="protein sequence ID" value="KAF7354991.1"/>
    <property type="molecule type" value="Genomic_DNA"/>
</dbReference>
<name>A0A8H6YA59_9AGAR</name>
<dbReference type="InterPro" id="IPR001245">
    <property type="entry name" value="Ser-Thr/Tyr_kinase_cat_dom"/>
</dbReference>
<dbReference type="InterPro" id="IPR000719">
    <property type="entry name" value="Prot_kinase_dom"/>
</dbReference>
<feature type="domain" description="Protein kinase" evidence="5">
    <location>
        <begin position="91"/>
        <end position="349"/>
    </location>
</feature>
<dbReference type="GO" id="GO:0005524">
    <property type="term" value="F:ATP binding"/>
    <property type="evidence" value="ECO:0007669"/>
    <property type="project" value="UniProtKB-KW"/>
</dbReference>
<keyword evidence="7" id="KW-1185">Reference proteome</keyword>
<accession>A0A8H6YA59</accession>
<evidence type="ECO:0000256" key="3">
    <source>
        <dbReference type="ARBA" id="ARBA00022777"/>
    </source>
</evidence>
<dbReference type="InterPro" id="IPR051681">
    <property type="entry name" value="Ser/Thr_Kinases-Pseudokinases"/>
</dbReference>
<organism evidence="6 7">
    <name type="scientific">Mycena sanguinolenta</name>
    <dbReference type="NCBI Taxonomy" id="230812"/>
    <lineage>
        <taxon>Eukaryota</taxon>
        <taxon>Fungi</taxon>
        <taxon>Dikarya</taxon>
        <taxon>Basidiomycota</taxon>
        <taxon>Agaricomycotina</taxon>
        <taxon>Agaricomycetes</taxon>
        <taxon>Agaricomycetidae</taxon>
        <taxon>Agaricales</taxon>
        <taxon>Marasmiineae</taxon>
        <taxon>Mycenaceae</taxon>
        <taxon>Mycena</taxon>
    </lineage>
</organism>
<dbReference type="PANTHER" id="PTHR44329">
    <property type="entry name" value="SERINE/THREONINE-PROTEIN KINASE TNNI3K-RELATED"/>
    <property type="match status" value="1"/>
</dbReference>
<evidence type="ECO:0000313" key="7">
    <source>
        <dbReference type="Proteomes" id="UP000623467"/>
    </source>
</evidence>
<evidence type="ECO:0000256" key="1">
    <source>
        <dbReference type="ARBA" id="ARBA00022679"/>
    </source>
</evidence>
<gene>
    <name evidence="6" type="ORF">MSAN_01414600</name>
</gene>
<dbReference type="PROSITE" id="PS50011">
    <property type="entry name" value="PROTEIN_KINASE_DOM"/>
    <property type="match status" value="1"/>
</dbReference>
<keyword evidence="4" id="KW-0067">ATP-binding</keyword>
<dbReference type="Gene3D" id="1.10.510.10">
    <property type="entry name" value="Transferase(Phosphotransferase) domain 1"/>
    <property type="match status" value="1"/>
</dbReference>
<evidence type="ECO:0000259" key="5">
    <source>
        <dbReference type="PROSITE" id="PS50011"/>
    </source>
</evidence>
<reference evidence="6" key="1">
    <citation type="submission" date="2020-05" db="EMBL/GenBank/DDBJ databases">
        <title>Mycena genomes resolve the evolution of fungal bioluminescence.</title>
        <authorList>
            <person name="Tsai I.J."/>
        </authorList>
    </citation>
    <scope>NUCLEOTIDE SEQUENCE</scope>
    <source>
        <strain evidence="6">160909Yilan</strain>
    </source>
</reference>
<keyword evidence="3 6" id="KW-0418">Kinase</keyword>
<dbReference type="GO" id="GO:0004674">
    <property type="term" value="F:protein serine/threonine kinase activity"/>
    <property type="evidence" value="ECO:0007669"/>
    <property type="project" value="TreeGrafter"/>
</dbReference>
<dbReference type="AlphaFoldDB" id="A0A8H6YA59"/>
<dbReference type="Proteomes" id="UP000623467">
    <property type="component" value="Unassembled WGS sequence"/>
</dbReference>
<comment type="caution">
    <text evidence="6">The sequence shown here is derived from an EMBL/GenBank/DDBJ whole genome shotgun (WGS) entry which is preliminary data.</text>
</comment>
<dbReference type="InterPro" id="IPR011009">
    <property type="entry name" value="Kinase-like_dom_sf"/>
</dbReference>
<evidence type="ECO:0000256" key="2">
    <source>
        <dbReference type="ARBA" id="ARBA00022741"/>
    </source>
</evidence>
<sequence length="589" mass="65922">MDIQNQISADLSCVLQQMNSILSNRTTYKQFLSCRGVVAQRLLDLLQDLLDSSHELKFRFSFPKTLFSKALFRLSGKCGLHPTCFTLTGLEKMGRQVAGGGFGDICKGLVGGQIVAVKSMRQFADDDVKASLKKLGREALIWRQLSHPNLLPFFGLYMLEDRLCLVSPWMENGDLRLFLSVAPPDMDRVSLVFILIADVARGVEYLHSEHIPNILVTPSGRACITDFGLSTIVDELSLKMTFSSRSGRAGTVRYQAPELLKNESSNHYGSDVYAFACVSYEILTGKVPFFQLANEAAIIFKVVEGVRPSRLELISPELWLLLDDCWHQQTDKRPTTAAIAQRLSRRPIGKDMKPSSPDWDDAYSARFRRSVREWSLLPSVDEIERKILSKTTTPQQSPNYPGPHTFQQPPVVHPGQYKAAIAAAQASHLATLPQPFPQTQPERTPPLSEEVQWDDVYLGVLHTHDPSKLEQLLLHTDPELVMPLNGPALVSQVVMLTLVYRLSAVISETPPNDAAFKHALWWLQRVTMLLRPEDELIIDFIPLVLPAIQDALAATKKRLPIVPGPPTLEIAQNITQVQDILRRKMGPVQ</sequence>
<proteinExistence type="predicted"/>
<dbReference type="OrthoDB" id="122279at2759"/>
<evidence type="ECO:0000313" key="6">
    <source>
        <dbReference type="EMBL" id="KAF7354991.1"/>
    </source>
</evidence>
<evidence type="ECO:0000256" key="4">
    <source>
        <dbReference type="ARBA" id="ARBA00022840"/>
    </source>
</evidence>
<protein>
    <submittedName>
        <fullName evidence="6">Protein kinase domain-containing protein</fullName>
    </submittedName>
</protein>
<keyword evidence="2" id="KW-0547">Nucleotide-binding</keyword>
<dbReference type="Pfam" id="PF07714">
    <property type="entry name" value="PK_Tyr_Ser-Thr"/>
    <property type="match status" value="1"/>
</dbReference>